<evidence type="ECO:0000259" key="2">
    <source>
        <dbReference type="PROSITE" id="PS51747"/>
    </source>
</evidence>
<dbReference type="GO" id="GO:0008270">
    <property type="term" value="F:zinc ion binding"/>
    <property type="evidence" value="ECO:0007669"/>
    <property type="project" value="TreeGrafter"/>
</dbReference>
<evidence type="ECO:0000313" key="4">
    <source>
        <dbReference type="Proteomes" id="UP000623467"/>
    </source>
</evidence>
<proteinExistence type="inferred from homology"/>
<dbReference type="GO" id="GO:0072527">
    <property type="term" value="P:pyrimidine-containing compound metabolic process"/>
    <property type="evidence" value="ECO:0007669"/>
    <property type="project" value="UniProtKB-ARBA"/>
</dbReference>
<dbReference type="Gene3D" id="3.40.140.10">
    <property type="entry name" value="Cytidine Deaminase, domain 2"/>
    <property type="match status" value="1"/>
</dbReference>
<dbReference type="Pfam" id="PF00383">
    <property type="entry name" value="dCMP_cyt_deam_1"/>
    <property type="match status" value="1"/>
</dbReference>
<evidence type="ECO:0000313" key="3">
    <source>
        <dbReference type="EMBL" id="KAF7373593.1"/>
    </source>
</evidence>
<dbReference type="GO" id="GO:0004126">
    <property type="term" value="F:cytidine deaminase activity"/>
    <property type="evidence" value="ECO:0007669"/>
    <property type="project" value="UniProtKB-ARBA"/>
</dbReference>
<dbReference type="InterPro" id="IPR002125">
    <property type="entry name" value="CMP_dCMP_dom"/>
</dbReference>
<organism evidence="3 4">
    <name type="scientific">Mycena sanguinolenta</name>
    <dbReference type="NCBI Taxonomy" id="230812"/>
    <lineage>
        <taxon>Eukaryota</taxon>
        <taxon>Fungi</taxon>
        <taxon>Dikarya</taxon>
        <taxon>Basidiomycota</taxon>
        <taxon>Agaricomycotina</taxon>
        <taxon>Agaricomycetes</taxon>
        <taxon>Agaricomycetidae</taxon>
        <taxon>Agaricales</taxon>
        <taxon>Marasmiineae</taxon>
        <taxon>Mycenaceae</taxon>
        <taxon>Mycena</taxon>
    </lineage>
</organism>
<dbReference type="PANTHER" id="PTHR11644:SF2">
    <property type="entry name" value="CYTIDINE DEAMINASE"/>
    <property type="match status" value="1"/>
</dbReference>
<dbReference type="GO" id="GO:0055086">
    <property type="term" value="P:nucleobase-containing small molecule metabolic process"/>
    <property type="evidence" value="ECO:0007669"/>
    <property type="project" value="UniProtKB-ARBA"/>
</dbReference>
<feature type="domain" description="CMP/dCMP-type deaminase" evidence="2">
    <location>
        <begin position="28"/>
        <end position="108"/>
    </location>
</feature>
<evidence type="ECO:0000256" key="1">
    <source>
        <dbReference type="ARBA" id="ARBA00006576"/>
    </source>
</evidence>
<dbReference type="PROSITE" id="PS51747">
    <property type="entry name" value="CYT_DCMP_DEAMINASES_2"/>
    <property type="match status" value="1"/>
</dbReference>
<dbReference type="OrthoDB" id="414540at2759"/>
<comment type="similarity">
    <text evidence="1">Belongs to the cytidine and deoxycytidylate deaminase family.</text>
</comment>
<sequence>MPLEVMGQKRGVVTGVFALLRMLSLSVQKKRELVKAAFEAKKNAYSPYSQFPVNAALLCGDGTTVKEASIDNMSETICAERTAIVKAVSEGITSFAALANVAFACSRY</sequence>
<dbReference type="AlphaFoldDB" id="A0A8H6Z6R5"/>
<reference evidence="3" key="1">
    <citation type="submission" date="2020-05" db="EMBL/GenBank/DDBJ databases">
        <title>Mycena genomes resolve the evolution of fungal bioluminescence.</title>
        <authorList>
            <person name="Tsai I.J."/>
        </authorList>
    </citation>
    <scope>NUCLEOTIDE SEQUENCE</scope>
    <source>
        <strain evidence="3">160909Yilan</strain>
    </source>
</reference>
<dbReference type="InterPro" id="IPR050202">
    <property type="entry name" value="Cyt/Deoxycyt_deaminase"/>
</dbReference>
<keyword evidence="4" id="KW-1185">Reference proteome</keyword>
<gene>
    <name evidence="3" type="ORF">MSAN_00569700</name>
</gene>
<dbReference type="GO" id="GO:0005829">
    <property type="term" value="C:cytosol"/>
    <property type="evidence" value="ECO:0007669"/>
    <property type="project" value="TreeGrafter"/>
</dbReference>
<name>A0A8H6Z6R5_9AGAR</name>
<dbReference type="PANTHER" id="PTHR11644">
    <property type="entry name" value="CYTIDINE DEAMINASE"/>
    <property type="match status" value="1"/>
</dbReference>
<accession>A0A8H6Z6R5</accession>
<dbReference type="InterPro" id="IPR016193">
    <property type="entry name" value="Cytidine_deaminase-like"/>
</dbReference>
<dbReference type="EMBL" id="JACAZH010000003">
    <property type="protein sequence ID" value="KAF7373593.1"/>
    <property type="molecule type" value="Genomic_DNA"/>
</dbReference>
<protein>
    <submittedName>
        <fullName evidence="3">Cytidine deaminase</fullName>
    </submittedName>
</protein>
<dbReference type="CDD" id="cd01283">
    <property type="entry name" value="cytidine_deaminase"/>
    <property type="match status" value="1"/>
</dbReference>
<comment type="caution">
    <text evidence="3">The sequence shown here is derived from an EMBL/GenBank/DDBJ whole genome shotgun (WGS) entry which is preliminary data.</text>
</comment>
<dbReference type="Proteomes" id="UP000623467">
    <property type="component" value="Unassembled WGS sequence"/>
</dbReference>
<dbReference type="SUPFAM" id="SSF53927">
    <property type="entry name" value="Cytidine deaminase-like"/>
    <property type="match status" value="1"/>
</dbReference>